<gene>
    <name evidence="2" type="ORF">MACH07_07010</name>
</gene>
<feature type="region of interest" description="Disordered" evidence="1">
    <location>
        <begin position="45"/>
        <end position="66"/>
    </location>
</feature>
<evidence type="ECO:0000256" key="1">
    <source>
        <dbReference type="SAM" id="MobiDB-lite"/>
    </source>
</evidence>
<protein>
    <submittedName>
        <fullName evidence="2">Uncharacterized protein</fullName>
    </submittedName>
</protein>
<keyword evidence="3" id="KW-1185">Reference proteome</keyword>
<reference evidence="2 3" key="1">
    <citation type="submission" date="2023-01" db="EMBL/GenBank/DDBJ databases">
        <title>Complete genome sequence of Muricauda aquimarina strain IFOP_LL357.</title>
        <authorList>
            <person name="Gajardo G."/>
            <person name="Ueki S."/>
            <person name="Maruyama F."/>
        </authorList>
    </citation>
    <scope>NUCLEOTIDE SEQUENCE [LARGE SCALE GENOMIC DNA]</scope>
    <source>
        <strain evidence="2 3">IFOP_LL357</strain>
    </source>
</reference>
<evidence type="ECO:0000313" key="2">
    <source>
        <dbReference type="EMBL" id="BDW91869.1"/>
    </source>
</evidence>
<dbReference type="RefSeq" id="WP_224837339.1">
    <property type="nucleotide sequence ID" value="NZ_AP027268.1"/>
</dbReference>
<feature type="compositionally biased region" description="Polar residues" evidence="1">
    <location>
        <begin position="45"/>
        <end position="61"/>
    </location>
</feature>
<name>A0AA48H7M4_9FLAO</name>
<dbReference type="EMBL" id="AP027268">
    <property type="protein sequence ID" value="BDW91869.1"/>
    <property type="molecule type" value="Genomic_DNA"/>
</dbReference>
<proteinExistence type="predicted"/>
<dbReference type="Proteomes" id="UP001330184">
    <property type="component" value="Chromosome"/>
</dbReference>
<sequence length="217" mass="24229">MQQLKLIKYISNIFLAKTIMKTIRTVLIIQTVFCLVACNTNNRKNQEQEPTQAAVSNTPSKSFEENKNSLLNKTPLTKEQFASWLPETMLGLPLTSSTINLLPGVGSCTANYNQGNTRIRIMIIDGAGEKGANGVAPYRASSTLNINDKGAWGSTKTETVNGLKAKVSSLEEDRLNASMFYNERFAVDIKLNELTRESLDQIVQELKLEKLRELERQ</sequence>
<dbReference type="AlphaFoldDB" id="A0AA48H7M4"/>
<accession>A0AA48H7M4</accession>
<organism evidence="2 3">
    <name type="scientific">Flagellimonas marinaquae</name>
    <dbReference type="NCBI Taxonomy" id="254955"/>
    <lineage>
        <taxon>Bacteria</taxon>
        <taxon>Pseudomonadati</taxon>
        <taxon>Bacteroidota</taxon>
        <taxon>Flavobacteriia</taxon>
        <taxon>Flavobacteriales</taxon>
        <taxon>Flavobacteriaceae</taxon>
        <taxon>Flagellimonas</taxon>
    </lineage>
</organism>
<evidence type="ECO:0000313" key="3">
    <source>
        <dbReference type="Proteomes" id="UP001330184"/>
    </source>
</evidence>